<keyword evidence="3" id="KW-0479">Metal-binding</keyword>
<comment type="cofactor">
    <cofactor evidence="3">
        <name>Zn(2+)</name>
        <dbReference type="ChEBI" id="CHEBI:29105"/>
    </cofactor>
    <text evidence="3">Binds 1 divalent metal cation per subunit.</text>
</comment>
<gene>
    <name evidence="5" type="ORF">HX830_13130</name>
</gene>
<feature type="domain" description="SMP-30/Gluconolactonase/LRE-like region" evidence="4">
    <location>
        <begin position="13"/>
        <end position="263"/>
    </location>
</feature>
<dbReference type="InterPro" id="IPR011042">
    <property type="entry name" value="6-blade_b-propeller_TolB-like"/>
</dbReference>
<dbReference type="PANTHER" id="PTHR10907">
    <property type="entry name" value="REGUCALCIN"/>
    <property type="match status" value="1"/>
</dbReference>
<feature type="active site" description="Proton donor/acceptor" evidence="2">
    <location>
        <position position="204"/>
    </location>
</feature>
<dbReference type="InterPro" id="IPR013658">
    <property type="entry name" value="SGL"/>
</dbReference>
<feature type="binding site" evidence="3">
    <location>
        <position position="156"/>
    </location>
    <ligand>
        <name>a divalent metal cation</name>
        <dbReference type="ChEBI" id="CHEBI:60240"/>
    </ligand>
</feature>
<dbReference type="EMBL" id="JACAQA010000007">
    <property type="protein sequence ID" value="NWB85825.1"/>
    <property type="molecule type" value="Genomic_DNA"/>
</dbReference>
<evidence type="ECO:0000256" key="1">
    <source>
        <dbReference type="ARBA" id="ARBA00008853"/>
    </source>
</evidence>
<evidence type="ECO:0000256" key="3">
    <source>
        <dbReference type="PIRSR" id="PIRSR605511-2"/>
    </source>
</evidence>
<reference evidence="5 6" key="1">
    <citation type="submission" date="2020-04" db="EMBL/GenBank/DDBJ databases">
        <title>Molecular characterization of pseudomonads from Agaricus bisporus reveal novel blotch 2 pathogens in Western Europe.</title>
        <authorList>
            <person name="Taparia T."/>
            <person name="Krijger M."/>
            <person name="Haynes E."/>
            <person name="Elpinstone J.G."/>
            <person name="Noble R."/>
            <person name="Van Der Wolf J."/>
        </authorList>
    </citation>
    <scope>NUCLEOTIDE SEQUENCE [LARGE SCALE GENOMIC DNA]</scope>
    <source>
        <strain evidence="5 6">G9001</strain>
    </source>
</reference>
<name>A0A7Y7WRA2_9PSED</name>
<accession>A0A7Y7WRA2</accession>
<dbReference type="Pfam" id="PF08450">
    <property type="entry name" value="SGL"/>
    <property type="match status" value="1"/>
</dbReference>
<feature type="binding site" evidence="3">
    <location>
        <position position="15"/>
    </location>
    <ligand>
        <name>a divalent metal cation</name>
        <dbReference type="ChEBI" id="CHEBI:60240"/>
    </ligand>
</feature>
<dbReference type="AlphaFoldDB" id="A0A7Y7WRA2"/>
<dbReference type="GO" id="GO:0019853">
    <property type="term" value="P:L-ascorbic acid biosynthetic process"/>
    <property type="evidence" value="ECO:0007669"/>
    <property type="project" value="TreeGrafter"/>
</dbReference>
<evidence type="ECO:0000313" key="5">
    <source>
        <dbReference type="EMBL" id="NWB85825.1"/>
    </source>
</evidence>
<sequence length="296" mass="31965">MQWQAVSEQRFMLSEGPFWDGPTQALYWVDIAARLACRLSGGHYQQWQLPEAVSAFIPCERGDALVTLASGVYRLDLDSPSQQPVLSLFCVADPVSGNRANEARCDAQGRLWLGSMQNNLAADGSDLPITRRSGGLFRVDPDARVTPLLEGQGIVNTLLWDATGTQLYCADSLDGQLYRYAIEVDGLLGARSPWGQPSSRGVPDGSAMDSQGYVWNARWGGHCLIRYAPDGTLDRVIELPVEYPTSCVFGGPDLSTLYVTSARPASSREGKDGALDGALLMADVGVKGLACQRFSG</sequence>
<feature type="binding site" evidence="3">
    <location>
        <position position="204"/>
    </location>
    <ligand>
        <name>a divalent metal cation</name>
        <dbReference type="ChEBI" id="CHEBI:60240"/>
    </ligand>
</feature>
<evidence type="ECO:0000313" key="6">
    <source>
        <dbReference type="Proteomes" id="UP000522864"/>
    </source>
</evidence>
<dbReference type="Proteomes" id="UP000522864">
    <property type="component" value="Unassembled WGS sequence"/>
</dbReference>
<keyword evidence="3" id="KW-0862">Zinc</keyword>
<protein>
    <submittedName>
        <fullName evidence="5">SMP-30/gluconolactonase/LRE family protein</fullName>
    </submittedName>
</protein>
<comment type="similarity">
    <text evidence="1">Belongs to the SMP-30/CGR1 family.</text>
</comment>
<dbReference type="PRINTS" id="PR01790">
    <property type="entry name" value="SMP30FAMILY"/>
</dbReference>
<dbReference type="RefSeq" id="WP_177100605.1">
    <property type="nucleotide sequence ID" value="NZ_JACAQA010000007.1"/>
</dbReference>
<proteinExistence type="inferred from homology"/>
<evidence type="ECO:0000256" key="2">
    <source>
        <dbReference type="PIRSR" id="PIRSR605511-1"/>
    </source>
</evidence>
<dbReference type="PANTHER" id="PTHR10907:SF47">
    <property type="entry name" value="REGUCALCIN"/>
    <property type="match status" value="1"/>
</dbReference>
<evidence type="ECO:0000259" key="4">
    <source>
        <dbReference type="Pfam" id="PF08450"/>
    </source>
</evidence>
<feature type="binding site" evidence="3">
    <location>
        <position position="101"/>
    </location>
    <ligand>
        <name>substrate</name>
    </ligand>
</feature>
<dbReference type="SUPFAM" id="SSF63829">
    <property type="entry name" value="Calcium-dependent phosphotriesterase"/>
    <property type="match status" value="1"/>
</dbReference>
<dbReference type="Gene3D" id="2.120.10.30">
    <property type="entry name" value="TolB, C-terminal domain"/>
    <property type="match status" value="1"/>
</dbReference>
<dbReference type="GO" id="GO:0005509">
    <property type="term" value="F:calcium ion binding"/>
    <property type="evidence" value="ECO:0007669"/>
    <property type="project" value="TreeGrafter"/>
</dbReference>
<dbReference type="InterPro" id="IPR005511">
    <property type="entry name" value="SMP-30"/>
</dbReference>
<feature type="binding site" evidence="3">
    <location>
        <position position="99"/>
    </location>
    <ligand>
        <name>substrate</name>
    </ligand>
</feature>
<comment type="caution">
    <text evidence="5">The sequence shown here is derived from an EMBL/GenBank/DDBJ whole genome shotgun (WGS) entry which is preliminary data.</text>
</comment>
<organism evidence="5 6">
    <name type="scientific">Pseudomonas gingeri</name>
    <dbReference type="NCBI Taxonomy" id="117681"/>
    <lineage>
        <taxon>Bacteria</taxon>
        <taxon>Pseudomonadati</taxon>
        <taxon>Pseudomonadota</taxon>
        <taxon>Gammaproteobacteria</taxon>
        <taxon>Pseudomonadales</taxon>
        <taxon>Pseudomonadaceae</taxon>
        <taxon>Pseudomonas</taxon>
    </lineage>
</organism>
<dbReference type="GO" id="GO:0004341">
    <property type="term" value="F:gluconolactonase activity"/>
    <property type="evidence" value="ECO:0007669"/>
    <property type="project" value="TreeGrafter"/>
</dbReference>